<organism evidence="1 2">
    <name type="scientific">Leptospira kirschneri str. H1</name>
    <dbReference type="NCBI Taxonomy" id="1049966"/>
    <lineage>
        <taxon>Bacteria</taxon>
        <taxon>Pseudomonadati</taxon>
        <taxon>Spirochaetota</taxon>
        <taxon>Spirochaetia</taxon>
        <taxon>Leptospirales</taxon>
        <taxon>Leptospiraceae</taxon>
        <taxon>Leptospira</taxon>
    </lineage>
</organism>
<gene>
    <name evidence="1" type="ORF">LEP1GSC081_3576</name>
</gene>
<evidence type="ECO:0000313" key="1">
    <source>
        <dbReference type="EMBL" id="EKO16176.1"/>
    </source>
</evidence>
<protein>
    <submittedName>
        <fullName evidence="1">Uncharacterized protein</fullName>
    </submittedName>
</protein>
<proteinExistence type="predicted"/>
<dbReference type="AlphaFoldDB" id="A0A0E2B4I3"/>
<reference evidence="1 2" key="1">
    <citation type="submission" date="2012-10" db="EMBL/GenBank/DDBJ databases">
        <authorList>
            <person name="Harkins D.M."/>
            <person name="Durkin A.S."/>
            <person name="Brinkac L.M."/>
            <person name="Selengut J.D."/>
            <person name="Sanka R."/>
            <person name="DePew J."/>
            <person name="Purushe J."/>
            <person name="Peacock S.J."/>
            <person name="Thaipadungpanit J."/>
            <person name="Wuthiekanun V.W."/>
            <person name="Day N.P."/>
            <person name="Vinetz J.M."/>
            <person name="Sutton G.G."/>
            <person name="Nelson W.C."/>
            <person name="Fouts D.E."/>
        </authorList>
    </citation>
    <scope>NUCLEOTIDE SEQUENCE [LARGE SCALE GENOMIC DNA]</scope>
    <source>
        <strain evidence="1 2">H1</strain>
    </source>
</reference>
<evidence type="ECO:0000313" key="2">
    <source>
        <dbReference type="Proteomes" id="UP000006253"/>
    </source>
</evidence>
<sequence length="45" mass="5568">MDQKKFQFNKNISYTENEFGQFIIFRRPKFKKESEIIHISFIINL</sequence>
<accession>A0A0E2B4I3</accession>
<name>A0A0E2B4I3_9LEPT</name>
<comment type="caution">
    <text evidence="1">The sequence shown here is derived from an EMBL/GenBank/DDBJ whole genome shotgun (WGS) entry which is preliminary data.</text>
</comment>
<dbReference type="Proteomes" id="UP000006253">
    <property type="component" value="Unassembled WGS sequence"/>
</dbReference>
<dbReference type="EMBL" id="AHMY02000034">
    <property type="protein sequence ID" value="EKO16176.1"/>
    <property type="molecule type" value="Genomic_DNA"/>
</dbReference>